<dbReference type="Proteomes" id="UP000521017">
    <property type="component" value="Unassembled WGS sequence"/>
</dbReference>
<reference evidence="1 2" key="1">
    <citation type="submission" date="2020-08" db="EMBL/GenBank/DDBJ databases">
        <title>Genomic Encyclopedia of Type Strains, Phase IV (KMG-V): Genome sequencing to study the core and pangenomes of soil and plant-associated prokaryotes.</title>
        <authorList>
            <person name="Whitman W."/>
        </authorList>
    </citation>
    <scope>NUCLEOTIDE SEQUENCE [LARGE SCALE GENOMIC DNA]</scope>
    <source>
        <strain evidence="1 2">M2T3</strain>
    </source>
</reference>
<dbReference type="AlphaFoldDB" id="A0A7X0MJQ2"/>
<dbReference type="RefSeq" id="WP_184626776.1">
    <property type="nucleotide sequence ID" value="NZ_JACHCC010000008.1"/>
</dbReference>
<organism evidence="1 2">
    <name type="scientific">Pedobacter cryoconitis</name>
    <dbReference type="NCBI Taxonomy" id="188932"/>
    <lineage>
        <taxon>Bacteria</taxon>
        <taxon>Pseudomonadati</taxon>
        <taxon>Bacteroidota</taxon>
        <taxon>Sphingobacteriia</taxon>
        <taxon>Sphingobacteriales</taxon>
        <taxon>Sphingobacteriaceae</taxon>
        <taxon>Pedobacter</taxon>
    </lineage>
</organism>
<evidence type="ECO:0000313" key="2">
    <source>
        <dbReference type="Proteomes" id="UP000521017"/>
    </source>
</evidence>
<accession>A0A7X0MJQ2</accession>
<proteinExistence type="predicted"/>
<name>A0A7X0MJQ2_9SPHI</name>
<gene>
    <name evidence="1" type="ORF">HDF25_003404</name>
</gene>
<protein>
    <submittedName>
        <fullName evidence="1">Uncharacterized protein</fullName>
    </submittedName>
</protein>
<evidence type="ECO:0000313" key="1">
    <source>
        <dbReference type="EMBL" id="MBB6501241.1"/>
    </source>
</evidence>
<sequence>MSKGNIIKISNGVFNEVSKNDYTIFAEIINTNAAGKIVENSNDGVVFGEPVIPSKQIDAKIIVHFRPKVGWKGDGYGFDWLRLADISPSMVGDVKYETIIGKYYSRTPHTPANIYRDINSAGPDFSVNNGESVLNSGPFLTLKSEYDKHTVPWRNKKDSSGVEVKDANNNPIKEEYFVSWLSLFPKMIGTPERPTTYSNTQAVLSLIVDIEEDADSLEFDDNPNFVITPKQVIARGRGIKRLNDAVTIECKKEFAVDQVITIRSIKTAANGTKTSAVAGRLKVWANVQRKKKKIVLVAVKTSISNAYIATTGQEDLFRKFLNQALVNPEVATDMLDVSSLPDFDSKYINSGQIASYYADDYSTAPVTRNSHRPSNFQSMEVFLSSLLPSRYNGYFKAFYLNDGGGYVDTTNTVQGLNGYSSGDNVVLFPTKNDETAAHEFLHSLDLPHTFVNVEAAPKAKFTFKIQKTDNVMDYSHQVNIQRTNLWHWQWKVAHAAAENE</sequence>
<dbReference type="EMBL" id="JACHCC010000008">
    <property type="protein sequence ID" value="MBB6501241.1"/>
    <property type="molecule type" value="Genomic_DNA"/>
</dbReference>
<comment type="caution">
    <text evidence="1">The sequence shown here is derived from an EMBL/GenBank/DDBJ whole genome shotgun (WGS) entry which is preliminary data.</text>
</comment>